<gene>
    <name evidence="7" type="ORF">KTH90_01125</name>
</gene>
<feature type="transmembrane region" description="Helical" evidence="6">
    <location>
        <begin position="324"/>
        <end position="348"/>
    </location>
</feature>
<dbReference type="NCBIfam" id="NF041503">
    <property type="entry name" value="WZX_like"/>
    <property type="match status" value="1"/>
</dbReference>
<evidence type="ECO:0000256" key="4">
    <source>
        <dbReference type="ARBA" id="ARBA00022989"/>
    </source>
</evidence>
<dbReference type="InterPro" id="IPR048122">
    <property type="entry name" value="WZX-like"/>
</dbReference>
<comment type="caution">
    <text evidence="7">The sequence shown here is derived from an EMBL/GenBank/DDBJ whole genome shotgun (WGS) entry which is preliminary data.</text>
</comment>
<reference evidence="7 8" key="1">
    <citation type="submission" date="2021-06" db="EMBL/GenBank/DDBJ databases">
        <title>Description of novel taxa of the family Lachnospiraceae.</title>
        <authorList>
            <person name="Chaplin A.V."/>
            <person name="Sokolova S.R."/>
            <person name="Pikina A.P."/>
            <person name="Korzhanova M."/>
            <person name="Belova V."/>
            <person name="Korostin D."/>
            <person name="Efimov B.A."/>
        </authorList>
    </citation>
    <scope>NUCLEOTIDE SEQUENCE [LARGE SCALE GENOMIC DNA]</scope>
    <source>
        <strain evidence="7 8">ASD4241</strain>
    </source>
</reference>
<evidence type="ECO:0000313" key="7">
    <source>
        <dbReference type="EMBL" id="MBU9724607.1"/>
    </source>
</evidence>
<proteinExistence type="predicted"/>
<evidence type="ECO:0000313" key="8">
    <source>
        <dbReference type="Proteomes" id="UP001314681"/>
    </source>
</evidence>
<dbReference type="InterPro" id="IPR050833">
    <property type="entry name" value="Poly_Biosynth_Transport"/>
</dbReference>
<keyword evidence="3 6" id="KW-0812">Transmembrane</keyword>
<feature type="transmembrane region" description="Helical" evidence="6">
    <location>
        <begin position="360"/>
        <end position="378"/>
    </location>
</feature>
<feature type="transmembrane region" description="Helical" evidence="6">
    <location>
        <begin position="399"/>
        <end position="429"/>
    </location>
</feature>
<evidence type="ECO:0000256" key="2">
    <source>
        <dbReference type="ARBA" id="ARBA00022475"/>
    </source>
</evidence>
<keyword evidence="4 6" id="KW-1133">Transmembrane helix</keyword>
<name>A0ABS6K184_9FIRM</name>
<keyword evidence="8" id="KW-1185">Reference proteome</keyword>
<comment type="subcellular location">
    <subcellularLocation>
        <location evidence="1">Cell membrane</location>
        <topology evidence="1">Multi-pass membrane protein</topology>
    </subcellularLocation>
</comment>
<organism evidence="7 8">
    <name type="scientific">Diplocloster modestus</name>
    <dbReference type="NCBI Taxonomy" id="2850322"/>
    <lineage>
        <taxon>Bacteria</taxon>
        <taxon>Bacillati</taxon>
        <taxon>Bacillota</taxon>
        <taxon>Clostridia</taxon>
        <taxon>Lachnospirales</taxon>
        <taxon>Lachnospiraceae</taxon>
        <taxon>Diplocloster</taxon>
    </lineage>
</organism>
<keyword evidence="2" id="KW-1003">Cell membrane</keyword>
<feature type="transmembrane region" description="Helical" evidence="6">
    <location>
        <begin position="13"/>
        <end position="32"/>
    </location>
</feature>
<feature type="transmembrane region" description="Helical" evidence="6">
    <location>
        <begin position="110"/>
        <end position="129"/>
    </location>
</feature>
<evidence type="ECO:0008006" key="9">
    <source>
        <dbReference type="Google" id="ProtNLM"/>
    </source>
</evidence>
<dbReference type="EMBL" id="JAHQCX010000001">
    <property type="protein sequence ID" value="MBU9724607.1"/>
    <property type="molecule type" value="Genomic_DNA"/>
</dbReference>
<keyword evidence="5 6" id="KW-0472">Membrane</keyword>
<evidence type="ECO:0000256" key="3">
    <source>
        <dbReference type="ARBA" id="ARBA00022692"/>
    </source>
</evidence>
<feature type="transmembrane region" description="Helical" evidence="6">
    <location>
        <begin position="187"/>
        <end position="214"/>
    </location>
</feature>
<feature type="transmembrane region" description="Helical" evidence="6">
    <location>
        <begin position="136"/>
        <end position="155"/>
    </location>
</feature>
<feature type="transmembrane region" description="Helical" evidence="6">
    <location>
        <begin position="39"/>
        <end position="59"/>
    </location>
</feature>
<dbReference type="PANTHER" id="PTHR30250">
    <property type="entry name" value="PST FAMILY PREDICTED COLANIC ACID TRANSPORTER"/>
    <property type="match status" value="1"/>
</dbReference>
<feature type="transmembrane region" description="Helical" evidence="6">
    <location>
        <begin position="283"/>
        <end position="303"/>
    </location>
</feature>
<evidence type="ECO:0000256" key="5">
    <source>
        <dbReference type="ARBA" id="ARBA00023136"/>
    </source>
</evidence>
<accession>A0ABS6K184</accession>
<dbReference type="PANTHER" id="PTHR30250:SF26">
    <property type="entry name" value="PSMA PROTEIN"/>
    <property type="match status" value="1"/>
</dbReference>
<dbReference type="RefSeq" id="WP_158351667.1">
    <property type="nucleotide sequence ID" value="NZ_JAHQCX010000001.1"/>
</dbReference>
<evidence type="ECO:0000256" key="1">
    <source>
        <dbReference type="ARBA" id="ARBA00004651"/>
    </source>
</evidence>
<sequence>MINIGKKDAIYSYINYFLTAVSNVIVLPFVLNKVSSEEYALWSVFLSIQALVMLIDTGFSTLVARYTTYAYCGAENIPLSGTPNINKQNTSNYTLVFRVFFVARNIYRKLAWVAFGILILGSLYIAYLSRDLENRYMILFAWVLFSIGVAIKIYFTYYSSFLKGVGHIQEVNIISISNTIVYVFVKVILVLCGWGILGIAIGNVVSVIITRILVIKYVRDVIKEDHNTYKLEKSNRKKIDNYSIEKAFIHNSKQLGAVVIANYVQGQGTTLICSALMPLQYTASYGLTIQLINVVVSLANIPFSTFKPKMNELRISPHKETFKNMYAFITLSMWAIFLLGSVGIVWILPGALAIIHSQTALLPVGFTILICLYQFIYVNHQRATDIIALGNEQPYARAYAISSIVMLGTELIAFKLGFGLAGFLCANLFTQLAYNGWKWPREVFKLVGVSAPEVFTRGTREIRRLVKRG</sequence>
<evidence type="ECO:0000256" key="6">
    <source>
        <dbReference type="SAM" id="Phobius"/>
    </source>
</evidence>
<protein>
    <recommendedName>
        <fullName evidence="9">Polysaccharide biosynthesis protein</fullName>
    </recommendedName>
</protein>
<dbReference type="Proteomes" id="UP001314681">
    <property type="component" value="Unassembled WGS sequence"/>
</dbReference>